<keyword evidence="2" id="KW-1185">Reference proteome</keyword>
<evidence type="ECO:0000313" key="1">
    <source>
        <dbReference type="EMBL" id="KAJ8505950.1"/>
    </source>
</evidence>
<protein>
    <submittedName>
        <fullName evidence="1">Uncharacterized protein</fullName>
    </submittedName>
</protein>
<gene>
    <name evidence="1" type="ORF">OPV22_006836</name>
</gene>
<dbReference type="Proteomes" id="UP001222027">
    <property type="component" value="Unassembled WGS sequence"/>
</dbReference>
<comment type="caution">
    <text evidence="1">The sequence shown here is derived from an EMBL/GenBank/DDBJ whole genome shotgun (WGS) entry which is preliminary data.</text>
</comment>
<accession>A0AAV8RTY4</accession>
<name>A0AAV8RTY4_ENSVE</name>
<dbReference type="AlphaFoldDB" id="A0AAV8RTY4"/>
<proteinExistence type="predicted"/>
<organism evidence="1 2">
    <name type="scientific">Ensete ventricosum</name>
    <name type="common">Abyssinian banana</name>
    <name type="synonym">Musa ensete</name>
    <dbReference type="NCBI Taxonomy" id="4639"/>
    <lineage>
        <taxon>Eukaryota</taxon>
        <taxon>Viridiplantae</taxon>
        <taxon>Streptophyta</taxon>
        <taxon>Embryophyta</taxon>
        <taxon>Tracheophyta</taxon>
        <taxon>Spermatophyta</taxon>
        <taxon>Magnoliopsida</taxon>
        <taxon>Liliopsida</taxon>
        <taxon>Zingiberales</taxon>
        <taxon>Musaceae</taxon>
        <taxon>Ensete</taxon>
    </lineage>
</organism>
<sequence>MVARGARRLDRRLLPGLSASSALEHAVCYILKSSSFLFSDQENAVKASILRIMGRLQKSCFLTENLNEEDIRSVGALEWPRDTCQFHQQKR</sequence>
<reference evidence="1 2" key="1">
    <citation type="submission" date="2022-12" db="EMBL/GenBank/DDBJ databases">
        <title>Chromosome-scale assembly of the Ensete ventricosum genome.</title>
        <authorList>
            <person name="Dussert Y."/>
            <person name="Stocks J."/>
            <person name="Wendawek A."/>
            <person name="Woldeyes F."/>
            <person name="Nichols R.A."/>
            <person name="Borrell J.S."/>
        </authorList>
    </citation>
    <scope>NUCLEOTIDE SEQUENCE [LARGE SCALE GENOMIC DNA]</scope>
    <source>
        <strain evidence="2">cv. Maze</strain>
        <tissue evidence="1">Seeds</tissue>
    </source>
</reference>
<dbReference type="EMBL" id="JAQQAF010000002">
    <property type="protein sequence ID" value="KAJ8505950.1"/>
    <property type="molecule type" value="Genomic_DNA"/>
</dbReference>
<evidence type="ECO:0000313" key="2">
    <source>
        <dbReference type="Proteomes" id="UP001222027"/>
    </source>
</evidence>